<feature type="chain" id="PRO_5040935476" evidence="2">
    <location>
        <begin position="26"/>
        <end position="416"/>
    </location>
</feature>
<evidence type="ECO:0000259" key="3">
    <source>
        <dbReference type="Pfam" id="PF07833"/>
    </source>
</evidence>
<dbReference type="Proteomes" id="UP001154312">
    <property type="component" value="Unassembled WGS sequence"/>
</dbReference>
<dbReference type="AlphaFoldDB" id="A0A9X4JWD1"/>
<dbReference type="RefSeq" id="WP_277445415.1">
    <property type="nucleotide sequence ID" value="NZ_JAKOAV010000049.1"/>
</dbReference>
<dbReference type="Gene3D" id="3.30.457.10">
    <property type="entry name" value="Copper amine oxidase-like, N-terminal domain"/>
    <property type="match status" value="1"/>
</dbReference>
<feature type="region of interest" description="Disordered" evidence="1">
    <location>
        <begin position="219"/>
        <end position="300"/>
    </location>
</feature>
<dbReference type="InterPro" id="IPR036582">
    <property type="entry name" value="Mao_N_sf"/>
</dbReference>
<evidence type="ECO:0000256" key="1">
    <source>
        <dbReference type="SAM" id="MobiDB-lite"/>
    </source>
</evidence>
<organism evidence="4 5">
    <name type="scientific">Pelotomaculum isophthalicicum JI</name>
    <dbReference type="NCBI Taxonomy" id="947010"/>
    <lineage>
        <taxon>Bacteria</taxon>
        <taxon>Bacillati</taxon>
        <taxon>Bacillota</taxon>
        <taxon>Clostridia</taxon>
        <taxon>Eubacteriales</taxon>
        <taxon>Desulfotomaculaceae</taxon>
        <taxon>Pelotomaculum</taxon>
    </lineage>
</organism>
<comment type="caution">
    <text evidence="4">The sequence shown here is derived from an EMBL/GenBank/DDBJ whole genome shotgun (WGS) entry which is preliminary data.</text>
</comment>
<dbReference type="InterPro" id="IPR012854">
    <property type="entry name" value="Cu_amine_oxidase-like_N"/>
</dbReference>
<protein>
    <submittedName>
        <fullName evidence="4">Stalk domain-containing protein</fullName>
    </submittedName>
</protein>
<reference evidence="4" key="1">
    <citation type="submission" date="2022-02" db="EMBL/GenBank/DDBJ databases">
        <authorList>
            <person name="Leng L."/>
        </authorList>
    </citation>
    <scope>NUCLEOTIDE SEQUENCE</scope>
    <source>
        <strain evidence="4">JI</strain>
    </source>
</reference>
<feature type="signal peptide" evidence="2">
    <location>
        <begin position="1"/>
        <end position="25"/>
    </location>
</feature>
<accession>A0A9X4JWD1</accession>
<dbReference type="Pfam" id="PF07833">
    <property type="entry name" value="Cu_amine_oxidN1"/>
    <property type="match status" value="1"/>
</dbReference>
<name>A0A9X4JWD1_9FIRM</name>
<proteinExistence type="predicted"/>
<evidence type="ECO:0000313" key="4">
    <source>
        <dbReference type="EMBL" id="MDF9409896.1"/>
    </source>
</evidence>
<gene>
    <name evidence="4" type="ORF">L7E55_16345</name>
</gene>
<evidence type="ECO:0000256" key="2">
    <source>
        <dbReference type="SAM" id="SignalP"/>
    </source>
</evidence>
<dbReference type="EMBL" id="JAKOAV010000049">
    <property type="protein sequence ID" value="MDF9409896.1"/>
    <property type="molecule type" value="Genomic_DNA"/>
</dbReference>
<keyword evidence="2" id="KW-0732">Signal</keyword>
<keyword evidence="5" id="KW-1185">Reference proteome</keyword>
<evidence type="ECO:0000313" key="5">
    <source>
        <dbReference type="Proteomes" id="UP001154312"/>
    </source>
</evidence>
<dbReference type="SUPFAM" id="SSF55383">
    <property type="entry name" value="Copper amine oxidase, domain N"/>
    <property type="match status" value="1"/>
</dbReference>
<sequence>MKRKAFFVFLLLAMFILISSASAQAETQLNMTGVWKFKFTSDSPALRVVLEQNGNEITGKMYKDNGTTATIKGNINEFEITLKAYEDDVAAYLESRGWAVPLQNLPKEGIYHLLKFPISANPNKFSGEGWYPIDSLDHTKVYNEKIHLGYAVLERVSSSQPTTPAPTPAVPTIPAIPSTPVVPVTPTIPTPALPTVPTVTSANPAPIYNVYNDYNTNTTNNTNVNSGNTTTTNNTNTYNINNNSNNTTTTNTNSGNITGSNVNSGNSTGNTTNTTMNNSGNTTTTNTSNMNSNNTTTTTTNNVSVLVNGRPLQMDVKPFVNEDGRTMVPLRAIGEALGATVNWDDATSTVTFVKEGRSVSLTIGSNTASIDGKTVELDTRPVIKDNRTMVPARFISESLGAKVGWDDKTQTVNIDQ</sequence>
<feature type="domain" description="Copper amine oxidase-like N-terminal" evidence="3">
    <location>
        <begin position="307"/>
        <end position="414"/>
    </location>
</feature>